<keyword evidence="2" id="KW-1185">Reference proteome</keyword>
<dbReference type="EMBL" id="CP002691">
    <property type="protein sequence ID" value="AEE49136.1"/>
    <property type="molecule type" value="Genomic_DNA"/>
</dbReference>
<protein>
    <submittedName>
        <fullName evidence="1">Uncharacterized protein</fullName>
    </submittedName>
</protein>
<proteinExistence type="predicted"/>
<gene>
    <name evidence="1" type="ordered locus">Halhy_1241</name>
</gene>
<organism evidence="1 2">
    <name type="scientific">Haliscomenobacter hydrossis (strain ATCC 27775 / DSM 1100 / LMG 10767 / O)</name>
    <dbReference type="NCBI Taxonomy" id="760192"/>
    <lineage>
        <taxon>Bacteria</taxon>
        <taxon>Pseudomonadati</taxon>
        <taxon>Bacteroidota</taxon>
        <taxon>Saprospiria</taxon>
        <taxon>Saprospirales</taxon>
        <taxon>Haliscomenobacteraceae</taxon>
        <taxon>Haliscomenobacter</taxon>
    </lineage>
</organism>
<dbReference type="AlphaFoldDB" id="F4KU00"/>
<accession>F4KU00</accession>
<evidence type="ECO:0000313" key="1">
    <source>
        <dbReference type="EMBL" id="AEE49136.1"/>
    </source>
</evidence>
<sequence length="116" mass="13569">MIKPIAFFLLFFGNICLLDGQNDWRIAGKSVPALQQKIALPPTLSFWNRTSLIAVTDRQKRQNFTSPSSFPQWYSVERLPFFCKMEVKMEKAIKFPVKVRLGEVQYVEKMEGKPYY</sequence>
<dbReference type="KEGG" id="hhy:Halhy_1241"/>
<dbReference type="Proteomes" id="UP000008461">
    <property type="component" value="Chromosome"/>
</dbReference>
<dbReference type="STRING" id="760192.Halhy_1241"/>
<name>F4KU00_HALH1</name>
<reference evidence="1 2" key="1">
    <citation type="journal article" date="2011" name="Stand. Genomic Sci.">
        <title>Complete genome sequence of Haliscomenobacter hydrossis type strain (O).</title>
        <authorList>
            <consortium name="US DOE Joint Genome Institute (JGI-PGF)"/>
            <person name="Daligault H."/>
            <person name="Lapidus A."/>
            <person name="Zeytun A."/>
            <person name="Nolan M."/>
            <person name="Lucas S."/>
            <person name="Del Rio T.G."/>
            <person name="Tice H."/>
            <person name="Cheng J.F."/>
            <person name="Tapia R."/>
            <person name="Han C."/>
            <person name="Goodwin L."/>
            <person name="Pitluck S."/>
            <person name="Liolios K."/>
            <person name="Pagani I."/>
            <person name="Ivanova N."/>
            <person name="Huntemann M."/>
            <person name="Mavromatis K."/>
            <person name="Mikhailova N."/>
            <person name="Pati A."/>
            <person name="Chen A."/>
            <person name="Palaniappan K."/>
            <person name="Land M."/>
            <person name="Hauser L."/>
            <person name="Brambilla E.M."/>
            <person name="Rohde M."/>
            <person name="Verbarg S."/>
            <person name="Goker M."/>
            <person name="Bristow J."/>
            <person name="Eisen J.A."/>
            <person name="Markowitz V."/>
            <person name="Hugenholtz P."/>
            <person name="Kyrpides N.C."/>
            <person name="Klenk H.P."/>
            <person name="Woyke T."/>
        </authorList>
    </citation>
    <scope>NUCLEOTIDE SEQUENCE [LARGE SCALE GENOMIC DNA]</scope>
    <source>
        <strain evidence="2">ATCC 27775 / DSM 1100 / LMG 10767 / O</strain>
    </source>
</reference>
<reference key="2">
    <citation type="submission" date="2011-04" db="EMBL/GenBank/DDBJ databases">
        <title>Complete sequence of chromosome of Haliscomenobacter hydrossis DSM 1100.</title>
        <authorList>
            <consortium name="US DOE Joint Genome Institute (JGI-PGF)"/>
            <person name="Lucas S."/>
            <person name="Han J."/>
            <person name="Lapidus A."/>
            <person name="Bruce D."/>
            <person name="Goodwin L."/>
            <person name="Pitluck S."/>
            <person name="Peters L."/>
            <person name="Kyrpides N."/>
            <person name="Mavromatis K."/>
            <person name="Ivanova N."/>
            <person name="Ovchinnikova G."/>
            <person name="Pagani I."/>
            <person name="Daligault H."/>
            <person name="Detter J.C."/>
            <person name="Han C."/>
            <person name="Land M."/>
            <person name="Hauser L."/>
            <person name="Markowitz V."/>
            <person name="Cheng J.-F."/>
            <person name="Hugenholtz P."/>
            <person name="Woyke T."/>
            <person name="Wu D."/>
            <person name="Verbarg S."/>
            <person name="Frueling A."/>
            <person name="Brambilla E."/>
            <person name="Klenk H.-P."/>
            <person name="Eisen J.A."/>
        </authorList>
    </citation>
    <scope>NUCLEOTIDE SEQUENCE</scope>
    <source>
        <strain>DSM 1100</strain>
    </source>
</reference>
<evidence type="ECO:0000313" key="2">
    <source>
        <dbReference type="Proteomes" id="UP000008461"/>
    </source>
</evidence>
<dbReference type="HOGENOM" id="CLU_2093412_0_0_10"/>